<sequence>MSTFSLEGNEELIITVHLGKWNAGCWETSTHCAEQVKAGDNLKGLPIANFNRITYSFIWPVSGIKGDPYLMEFISRFFVKDHTSDCLNVMVILETGSLCTVTQNRKDVLISIK</sequence>
<comment type="caution">
    <text evidence="1">The sequence shown here is derived from an EMBL/GenBank/DDBJ whole genome shotgun (WGS) entry which is preliminary data.</text>
</comment>
<evidence type="ECO:0000313" key="2">
    <source>
        <dbReference type="Proteomes" id="UP000621492"/>
    </source>
</evidence>
<proteinExistence type="predicted"/>
<accession>A0A9W5X5F7</accession>
<reference evidence="1" key="2">
    <citation type="submission" date="2020-09" db="EMBL/GenBank/DDBJ databases">
        <authorList>
            <person name="Sun Q."/>
            <person name="Zhou Y."/>
        </authorList>
    </citation>
    <scope>NUCLEOTIDE SEQUENCE</scope>
    <source>
        <strain evidence="1">CGMCC 1.15454</strain>
    </source>
</reference>
<organism evidence="1 2">
    <name type="scientific">Lentibacillus populi</name>
    <dbReference type="NCBI Taxonomy" id="1827502"/>
    <lineage>
        <taxon>Bacteria</taxon>
        <taxon>Bacillati</taxon>
        <taxon>Bacillota</taxon>
        <taxon>Bacilli</taxon>
        <taxon>Bacillales</taxon>
        <taxon>Bacillaceae</taxon>
        <taxon>Lentibacillus</taxon>
    </lineage>
</organism>
<dbReference type="RefSeq" id="WP_155555261.1">
    <property type="nucleotide sequence ID" value="NZ_BMJD01000009.1"/>
</dbReference>
<protein>
    <submittedName>
        <fullName evidence="1">Uncharacterized protein</fullName>
    </submittedName>
</protein>
<reference evidence="1" key="1">
    <citation type="journal article" date="2014" name="Int. J. Syst. Evol. Microbiol.">
        <title>Complete genome sequence of Corynebacterium casei LMG S-19264T (=DSM 44701T), isolated from a smear-ripened cheese.</title>
        <authorList>
            <consortium name="US DOE Joint Genome Institute (JGI-PGF)"/>
            <person name="Walter F."/>
            <person name="Albersmeier A."/>
            <person name="Kalinowski J."/>
            <person name="Ruckert C."/>
        </authorList>
    </citation>
    <scope>NUCLEOTIDE SEQUENCE</scope>
    <source>
        <strain evidence="1">CGMCC 1.15454</strain>
    </source>
</reference>
<keyword evidence="2" id="KW-1185">Reference proteome</keyword>
<dbReference type="Proteomes" id="UP000621492">
    <property type="component" value="Unassembled WGS sequence"/>
</dbReference>
<dbReference type="AlphaFoldDB" id="A0A9W5X5F7"/>
<name>A0A9W5X5F7_9BACI</name>
<dbReference type="EMBL" id="BMJD01000009">
    <property type="protein sequence ID" value="GGB38828.1"/>
    <property type="molecule type" value="Genomic_DNA"/>
</dbReference>
<evidence type="ECO:0000313" key="1">
    <source>
        <dbReference type="EMBL" id="GGB38828.1"/>
    </source>
</evidence>
<gene>
    <name evidence="1" type="ORF">GCM10011409_15410</name>
</gene>